<evidence type="ECO:0000256" key="1">
    <source>
        <dbReference type="SAM" id="Phobius"/>
    </source>
</evidence>
<feature type="transmembrane region" description="Helical" evidence="1">
    <location>
        <begin position="21"/>
        <end position="39"/>
    </location>
</feature>
<name>A0A9E7FJW2_9LILI</name>
<keyword evidence="1" id="KW-1133">Transmembrane helix</keyword>
<accession>A0A9E7FJW2</accession>
<dbReference type="EMBL" id="CP097506">
    <property type="protein sequence ID" value="URD98065.1"/>
    <property type="molecule type" value="Genomic_DNA"/>
</dbReference>
<feature type="transmembrane region" description="Helical" evidence="1">
    <location>
        <begin position="45"/>
        <end position="65"/>
    </location>
</feature>
<evidence type="ECO:0000313" key="3">
    <source>
        <dbReference type="Proteomes" id="UP001055439"/>
    </source>
</evidence>
<protein>
    <submittedName>
        <fullName evidence="2">Uncharacterized protein</fullName>
    </submittedName>
</protein>
<reference evidence="2" key="1">
    <citation type="submission" date="2022-05" db="EMBL/GenBank/DDBJ databases">
        <title>The Musa troglodytarum L. genome provides insights into the mechanism of non-climacteric behaviour and enrichment of carotenoids.</title>
        <authorList>
            <person name="Wang J."/>
        </authorList>
    </citation>
    <scope>NUCLEOTIDE SEQUENCE</scope>
    <source>
        <tissue evidence="2">Leaf</tissue>
    </source>
</reference>
<evidence type="ECO:0000313" key="2">
    <source>
        <dbReference type="EMBL" id="URD98065.1"/>
    </source>
</evidence>
<keyword evidence="3" id="KW-1185">Reference proteome</keyword>
<keyword evidence="1" id="KW-0812">Transmembrane</keyword>
<organism evidence="2 3">
    <name type="scientific">Musa troglodytarum</name>
    <name type="common">fe'i banana</name>
    <dbReference type="NCBI Taxonomy" id="320322"/>
    <lineage>
        <taxon>Eukaryota</taxon>
        <taxon>Viridiplantae</taxon>
        <taxon>Streptophyta</taxon>
        <taxon>Embryophyta</taxon>
        <taxon>Tracheophyta</taxon>
        <taxon>Spermatophyta</taxon>
        <taxon>Magnoliopsida</taxon>
        <taxon>Liliopsida</taxon>
        <taxon>Zingiberales</taxon>
        <taxon>Musaceae</taxon>
        <taxon>Musa</taxon>
    </lineage>
</organism>
<gene>
    <name evidence="2" type="ORF">MUK42_31427</name>
</gene>
<dbReference type="Proteomes" id="UP001055439">
    <property type="component" value="Chromosome 4"/>
</dbReference>
<proteinExistence type="predicted"/>
<sequence length="70" mass="8490">MTRTNREMVQIFFRSPDSFDRYRAAVLLLICSLLLLFFAHRILSFAIELQFFCSFVLYCFVFGRLRKWKP</sequence>
<dbReference type="AlphaFoldDB" id="A0A9E7FJW2"/>
<keyword evidence="1" id="KW-0472">Membrane</keyword>